<dbReference type="Gene3D" id="1.25.40.10">
    <property type="entry name" value="Tetratricopeptide repeat domain"/>
    <property type="match status" value="2"/>
</dbReference>
<keyword evidence="3" id="KW-1185">Reference proteome</keyword>
<dbReference type="Proteomes" id="UP000248584">
    <property type="component" value="Unassembled WGS sequence"/>
</dbReference>
<evidence type="ECO:0000256" key="1">
    <source>
        <dbReference type="PROSITE-ProRule" id="PRU00339"/>
    </source>
</evidence>
<dbReference type="Pfam" id="PF13431">
    <property type="entry name" value="TPR_17"/>
    <property type="match status" value="1"/>
</dbReference>
<gene>
    <name evidence="2" type="ORF">LX97_01665</name>
</gene>
<dbReference type="PANTHER" id="PTHR45005:SF2">
    <property type="entry name" value="PROTEIN HLB1"/>
    <property type="match status" value="1"/>
</dbReference>
<dbReference type="Gene3D" id="3.40.50.1220">
    <property type="entry name" value="TPP-binding domain"/>
    <property type="match status" value="1"/>
</dbReference>
<accession>A0ABX5PYA8</accession>
<organism evidence="2 3">
    <name type="scientific">Nonlabens dokdonensis</name>
    <dbReference type="NCBI Taxonomy" id="328515"/>
    <lineage>
        <taxon>Bacteria</taxon>
        <taxon>Pseudomonadati</taxon>
        <taxon>Bacteroidota</taxon>
        <taxon>Flavobacteriia</taxon>
        <taxon>Flavobacteriales</taxon>
        <taxon>Flavobacteriaceae</taxon>
        <taxon>Nonlabens</taxon>
    </lineage>
</organism>
<dbReference type="SUPFAM" id="SSF48439">
    <property type="entry name" value="Protein prenylyltransferase"/>
    <property type="match status" value="1"/>
</dbReference>
<dbReference type="CDD" id="cd00296">
    <property type="entry name" value="SIR2"/>
    <property type="match status" value="1"/>
</dbReference>
<reference evidence="2 3" key="1">
    <citation type="submission" date="2018-06" db="EMBL/GenBank/DDBJ databases">
        <title>Genomic Encyclopedia of Archaeal and Bacterial Type Strains, Phase II (KMG-II): from individual species to whole genera.</title>
        <authorList>
            <person name="Goeker M."/>
        </authorList>
    </citation>
    <scope>NUCLEOTIDE SEQUENCE [LARGE SCALE GENOMIC DNA]</scope>
    <source>
        <strain evidence="2 3">DSM 17205</strain>
    </source>
</reference>
<dbReference type="PANTHER" id="PTHR45005">
    <property type="match status" value="1"/>
</dbReference>
<dbReference type="Pfam" id="PF13289">
    <property type="entry name" value="SIR2_2"/>
    <property type="match status" value="1"/>
</dbReference>
<feature type="repeat" description="TPR" evidence="1">
    <location>
        <begin position="458"/>
        <end position="491"/>
    </location>
</feature>
<dbReference type="InterPro" id="IPR011990">
    <property type="entry name" value="TPR-like_helical_dom_sf"/>
</dbReference>
<dbReference type="InterPro" id="IPR029035">
    <property type="entry name" value="DHS-like_NAD/FAD-binding_dom"/>
</dbReference>
<dbReference type="SMART" id="SM00028">
    <property type="entry name" value="TPR"/>
    <property type="match status" value="5"/>
</dbReference>
<feature type="repeat" description="TPR" evidence="1">
    <location>
        <begin position="540"/>
        <end position="573"/>
    </location>
</feature>
<dbReference type="SUPFAM" id="SSF52467">
    <property type="entry name" value="DHS-like NAD/FAD-binding domain"/>
    <property type="match status" value="1"/>
</dbReference>
<dbReference type="PROSITE" id="PS50005">
    <property type="entry name" value="TPR"/>
    <property type="match status" value="2"/>
</dbReference>
<dbReference type="InterPro" id="IPR053277">
    <property type="entry name" value="Endomembrane_traffic_mod"/>
</dbReference>
<name>A0ABX5PYA8_9FLAO</name>
<keyword evidence="1" id="KW-0802">TPR repeat</keyword>
<sequence length="676" mass="78564">MVMKKGIQDLAYLIKQAKDNNEPKPIVFLGAGASVSGGIPLANGIIERILKDFKDKPAIINLSPDKKNNYYELMTALNAKERRKLFQDYIEEAKVNTAHIYLAQLVKLGYIDYVLTVNFDDLLLRACGLFNYTMPTYDISNLNEFTTTTFQKESITYLHGQHYGEWLLNAKGELEKVKDRIPLLLNKICHDRTFIIVGYSGEDEVFDSIKEFASFDNELFWVNYLNNNAADIVQNELLNISTKNAHSISGYDADTFFLDLHSKLGLPTPEIIDKPFSFLKSMMREIKMPEEIDVIEDHKDLYKGLSERMEISNSWIDEAINDIQEKDSVKKFKQEIIEAYVKEKFEENEGAFLEKIKLSKFKNAKPELSDFYVNWGYKLHESIQRSKDYSMIDLVYEKYKKAIELNHKSELAHYNYGTLLLGIAKLNQDELKFKESFIQFEKALNLNGSNISSFINYGIALSDLAKFKQEESLFEKSFIQYEKAIELNPKNYSVYNNYGIALSELANLKQNETLFEKCLIQYEKAIELNPKQHSTYFNYGNAISDLAELNKDLTLFRKSFDQYEKAIELNPEYELAYDNYTSTLLIMFHIFKFEYLEEMEINLKKAKALAEKTVNLGGSSYNLSCIYSLLKEKNKALKHLKKSLSKGQIDKDHVLKDQDWKHYKEDPDFIELMEKY</sequence>
<dbReference type="NCBIfam" id="NF047558">
    <property type="entry name" value="TPR_END_plus"/>
    <property type="match status" value="1"/>
</dbReference>
<comment type="caution">
    <text evidence="2">The sequence shown here is derived from an EMBL/GenBank/DDBJ whole genome shotgun (WGS) entry which is preliminary data.</text>
</comment>
<proteinExistence type="predicted"/>
<evidence type="ECO:0000313" key="3">
    <source>
        <dbReference type="Proteomes" id="UP000248584"/>
    </source>
</evidence>
<evidence type="ECO:0000313" key="2">
    <source>
        <dbReference type="EMBL" id="PZX40892.1"/>
    </source>
</evidence>
<dbReference type="EMBL" id="QKZR01000002">
    <property type="protein sequence ID" value="PZX40892.1"/>
    <property type="molecule type" value="Genomic_DNA"/>
</dbReference>
<protein>
    <submittedName>
        <fullName evidence="2">Tetratricopeptide repeat protein</fullName>
    </submittedName>
</protein>
<dbReference type="InterPro" id="IPR019734">
    <property type="entry name" value="TPR_rpt"/>
</dbReference>